<dbReference type="AlphaFoldDB" id="A0A914UPI0"/>
<evidence type="ECO:0000313" key="2">
    <source>
        <dbReference type="Proteomes" id="UP000887566"/>
    </source>
</evidence>
<keyword evidence="2" id="KW-1185">Reference proteome</keyword>
<name>A0A914UPI0_9BILA</name>
<keyword evidence="1" id="KW-0732">Signal</keyword>
<dbReference type="PANTHER" id="PTHR11873">
    <property type="entry name" value="RETINOL-BINDING PROTEIN 4"/>
    <property type="match status" value="1"/>
</dbReference>
<evidence type="ECO:0000256" key="1">
    <source>
        <dbReference type="SAM" id="SignalP"/>
    </source>
</evidence>
<dbReference type="GO" id="GO:0034632">
    <property type="term" value="F:retinol transmembrane transporter activity"/>
    <property type="evidence" value="ECO:0007669"/>
    <property type="project" value="InterPro"/>
</dbReference>
<organism evidence="2 3">
    <name type="scientific">Plectus sambesii</name>
    <dbReference type="NCBI Taxonomy" id="2011161"/>
    <lineage>
        <taxon>Eukaryota</taxon>
        <taxon>Metazoa</taxon>
        <taxon>Ecdysozoa</taxon>
        <taxon>Nematoda</taxon>
        <taxon>Chromadorea</taxon>
        <taxon>Plectida</taxon>
        <taxon>Plectina</taxon>
        <taxon>Plectoidea</taxon>
        <taxon>Plectidae</taxon>
        <taxon>Plectus</taxon>
    </lineage>
</organism>
<evidence type="ECO:0000313" key="3">
    <source>
        <dbReference type="WBParaSite" id="PSAMB.scaffold114size76995.g2176.t1"/>
    </source>
</evidence>
<sequence>MRIQLLILLAALAAFTTARPDKKCVVGKIQSKNFPLADLVGVWHKIAHKRPNGDDPVNVRSAVMQLKLIEDDDNQLAMVEYYQIGNVCRGPVTGYWTKNTDNSFHVTFDTDDEGTSPYDADLKLLYQSSHLTIDDEENLVIYECRIIEKDGTCKKENQLATLLSKNRRPNTRELYQSARSLATACIDVLELETLDTLTTCGNHLLPNEEQFLSSAEDTSDKEPAGMSPTKKCLVADVPGYSLSGHRAEALRGLQFHVVAVIDPFMTKQGTSYISYSYEGGSDGDSVVVVYEWTRHGVCYQGYVRETVDPNDSTVYKSETQYLTESGELKDLAWTAKAVWMRDHMFVTYWCDEERSDGTCLSPRVYVWSSEQEVSQGTMYWMFAKMRSLCIDPKVLTFLNTFSDCLNAVNISASASFAADSVKAQAKSDPAREAQAQEEPDTSCLVANIRGPKTPSLLELLRGVWYFAADINADPKIYIQSAVVRLTDGSAPNTLKVEFYAQKESDRTCVGPGSGIAELIDEEDPTLKVKITVTESALHGSPSSHIEWRSKVLYVDAQHALLYWCYRLKEDGTCAQHDLDILVRTRDLDREDIRTIRPVLDASCVKYNDLRWFDMHTQCGWQMRPARIHRHTYLQLSHKEVLNILTFVQRPRCLRNELKGLNVDLKTFAKSGPWFLIARYDKMRFVTYAMVSKFEYVGRQIAVGRLFETAALPGDSKHCFERTISLSQHVAGDDDTYYHTTLDINEVDAEKATTSKRIALKIRFLFFNSHLAVMYSCLRYEEDGRCASPFLYFLSRHETIDHHELTVLETIAKAVCILPEELAHTSVHEKCLYNDDLSIKAIYPVKNGSCNWNEFVGMPVVLDDLIGVYHEIAVAKKSSWGMASVTSRFEAGTDNKLKTTMHYSMAGQCRTAEGTYELFDEQTNGFRKKTLTNGVETSMATTWYGPFRGDPYFVVLGCSSTSSSTCNGTASLEHGYVAIYSRNRRQDPITLHQTYKWLTSMCIDPAWLQHFNAHTSCGMEIDERTCVLTDVKGTENLDLTKLDGVWYLLAAAFDNTASTRCQVTDGDGENTKRVSCHSQANDGTCLGPGVYDIAVTPDGRYKVTAVVREIVLDVRELTADGFVLYQDDDHFLLYGCGKTNEDGSCVSDEERVFLLSRHASVDRDAVPEGVFTALDRVCVLSSALRYKEEATCGQQQQQNVATAA</sequence>
<accession>A0A914UPI0</accession>
<dbReference type="SUPFAM" id="SSF50814">
    <property type="entry name" value="Lipocalins"/>
    <property type="match status" value="5"/>
</dbReference>
<feature type="signal peptide" evidence="1">
    <location>
        <begin position="1"/>
        <end position="18"/>
    </location>
</feature>
<dbReference type="InterPro" id="IPR012674">
    <property type="entry name" value="Calycin"/>
</dbReference>
<dbReference type="Proteomes" id="UP000887566">
    <property type="component" value="Unplaced"/>
</dbReference>
<reference evidence="3" key="1">
    <citation type="submission" date="2022-11" db="UniProtKB">
        <authorList>
            <consortium name="WormBaseParasite"/>
        </authorList>
    </citation>
    <scope>IDENTIFICATION</scope>
</reference>
<protein>
    <submittedName>
        <fullName evidence="3">Uncharacterized protein</fullName>
    </submittedName>
</protein>
<dbReference type="GO" id="GO:0005501">
    <property type="term" value="F:retinoid binding"/>
    <property type="evidence" value="ECO:0007669"/>
    <property type="project" value="InterPro"/>
</dbReference>
<proteinExistence type="predicted"/>
<dbReference type="Gene3D" id="2.40.128.20">
    <property type="match status" value="5"/>
</dbReference>
<dbReference type="PANTHER" id="PTHR11873:SF0">
    <property type="entry name" value="LIPOCALIN-RELATED PROTEIN"/>
    <property type="match status" value="1"/>
</dbReference>
<dbReference type="InterPro" id="IPR002449">
    <property type="entry name" value="Retinol-bd/Purpurin"/>
</dbReference>
<feature type="chain" id="PRO_5038009205" evidence="1">
    <location>
        <begin position="19"/>
        <end position="1203"/>
    </location>
</feature>
<dbReference type="WBParaSite" id="PSAMB.scaffold114size76995.g2176.t1">
    <property type="protein sequence ID" value="PSAMB.scaffold114size76995.g2176.t1"/>
    <property type="gene ID" value="PSAMB.scaffold114size76995.g2176"/>
</dbReference>